<accession>A0A1W1D5H2</accession>
<dbReference type="EMBL" id="FPHP01000045">
    <property type="protein sequence ID" value="SFV75677.1"/>
    <property type="molecule type" value="Genomic_DNA"/>
</dbReference>
<reference evidence="1" key="1">
    <citation type="submission" date="2016-10" db="EMBL/GenBank/DDBJ databases">
        <authorList>
            <person name="de Groot N.N."/>
        </authorList>
    </citation>
    <scope>NUCLEOTIDE SEQUENCE</scope>
</reference>
<protein>
    <submittedName>
        <fullName evidence="1">Uncharacterized protein</fullName>
    </submittedName>
</protein>
<evidence type="ECO:0000313" key="1">
    <source>
        <dbReference type="EMBL" id="SFV75677.1"/>
    </source>
</evidence>
<name>A0A1W1D5H2_9ZZZZ</name>
<organism evidence="1">
    <name type="scientific">hydrothermal vent metagenome</name>
    <dbReference type="NCBI Taxonomy" id="652676"/>
    <lineage>
        <taxon>unclassified sequences</taxon>
        <taxon>metagenomes</taxon>
        <taxon>ecological metagenomes</taxon>
    </lineage>
</organism>
<dbReference type="AlphaFoldDB" id="A0A1W1D5H2"/>
<proteinExistence type="predicted"/>
<sequence>MRVVGLLLCFALFLYGDDKLYVTFELAKAPKEYEDILKLEKQKYEKKGLECYIFPIKNNTLSLRCNQNKMFHILFIIYVMDILHIKERILKKQRRFF</sequence>
<gene>
    <name evidence="1" type="ORF">MNB_SM-3-1113</name>
</gene>